<name>D8RFL3_SELML</name>
<evidence type="ECO:0000313" key="2">
    <source>
        <dbReference type="Proteomes" id="UP000001514"/>
    </source>
</evidence>
<dbReference type="PANTHER" id="PTHR33972">
    <property type="entry name" value="EXPRESSED PROTEIN"/>
    <property type="match status" value="1"/>
</dbReference>
<keyword evidence="2" id="KW-1185">Reference proteome</keyword>
<protein>
    <submittedName>
        <fullName evidence="1">Uncharacterized protein</fullName>
    </submittedName>
</protein>
<dbReference type="OrthoDB" id="1918850at2759"/>
<dbReference type="KEGG" id="smo:SELMODRAFT_440941"/>
<gene>
    <name evidence="1" type="ORF">SELMODRAFT_440941</name>
</gene>
<organism evidence="2">
    <name type="scientific">Selaginella moellendorffii</name>
    <name type="common">Spikemoss</name>
    <dbReference type="NCBI Taxonomy" id="88036"/>
    <lineage>
        <taxon>Eukaryota</taxon>
        <taxon>Viridiplantae</taxon>
        <taxon>Streptophyta</taxon>
        <taxon>Embryophyta</taxon>
        <taxon>Tracheophyta</taxon>
        <taxon>Lycopodiopsida</taxon>
        <taxon>Selaginellales</taxon>
        <taxon>Selaginellaceae</taxon>
        <taxon>Selaginella</taxon>
    </lineage>
</organism>
<proteinExistence type="predicted"/>
<sequence>MASRFQALAMLSRVCCLPRARIGRRFTHSSAAGAFQIISRRGNHFWSSSSEDSGIDVEAEASSTSSASTSSRKLPLVDEKKITQAAPDWLPLVPGSSYWVPSEEEKVKPVTVKLLNLSDGKITACISPCGWPAFSEDEDFTDVSEDEDDDD</sequence>
<dbReference type="OMA" id="WPAFSED"/>
<accession>D8RFL3</accession>
<dbReference type="PANTHER" id="PTHR33972:SF2">
    <property type="entry name" value="OS04G0606700 PROTEIN"/>
    <property type="match status" value="1"/>
</dbReference>
<dbReference type="Proteomes" id="UP000001514">
    <property type="component" value="Unassembled WGS sequence"/>
</dbReference>
<dbReference type="EMBL" id="GL377578">
    <property type="protein sequence ID" value="EFJ28885.1"/>
    <property type="molecule type" value="Genomic_DNA"/>
</dbReference>
<reference evidence="1 2" key="1">
    <citation type="journal article" date="2011" name="Science">
        <title>The Selaginella genome identifies genetic changes associated with the evolution of vascular plants.</title>
        <authorList>
            <person name="Banks J.A."/>
            <person name="Nishiyama T."/>
            <person name="Hasebe M."/>
            <person name="Bowman J.L."/>
            <person name="Gribskov M."/>
            <person name="dePamphilis C."/>
            <person name="Albert V.A."/>
            <person name="Aono N."/>
            <person name="Aoyama T."/>
            <person name="Ambrose B.A."/>
            <person name="Ashton N.W."/>
            <person name="Axtell M.J."/>
            <person name="Barker E."/>
            <person name="Barker M.S."/>
            <person name="Bennetzen J.L."/>
            <person name="Bonawitz N.D."/>
            <person name="Chapple C."/>
            <person name="Cheng C."/>
            <person name="Correa L.G."/>
            <person name="Dacre M."/>
            <person name="DeBarry J."/>
            <person name="Dreyer I."/>
            <person name="Elias M."/>
            <person name="Engstrom E.M."/>
            <person name="Estelle M."/>
            <person name="Feng L."/>
            <person name="Finet C."/>
            <person name="Floyd S.K."/>
            <person name="Frommer W.B."/>
            <person name="Fujita T."/>
            <person name="Gramzow L."/>
            <person name="Gutensohn M."/>
            <person name="Harholt J."/>
            <person name="Hattori M."/>
            <person name="Heyl A."/>
            <person name="Hirai T."/>
            <person name="Hiwatashi Y."/>
            <person name="Ishikawa M."/>
            <person name="Iwata M."/>
            <person name="Karol K.G."/>
            <person name="Koehler B."/>
            <person name="Kolukisaoglu U."/>
            <person name="Kubo M."/>
            <person name="Kurata T."/>
            <person name="Lalonde S."/>
            <person name="Li K."/>
            <person name="Li Y."/>
            <person name="Litt A."/>
            <person name="Lyons E."/>
            <person name="Manning G."/>
            <person name="Maruyama T."/>
            <person name="Michael T.P."/>
            <person name="Mikami K."/>
            <person name="Miyazaki S."/>
            <person name="Morinaga S."/>
            <person name="Murata T."/>
            <person name="Mueller-Roeber B."/>
            <person name="Nelson D.R."/>
            <person name="Obara M."/>
            <person name="Oguri Y."/>
            <person name="Olmstead R.G."/>
            <person name="Onodera N."/>
            <person name="Petersen B.L."/>
            <person name="Pils B."/>
            <person name="Prigge M."/>
            <person name="Rensing S.A."/>
            <person name="Riano-Pachon D.M."/>
            <person name="Roberts A.W."/>
            <person name="Sato Y."/>
            <person name="Scheller H.V."/>
            <person name="Schulz B."/>
            <person name="Schulz C."/>
            <person name="Shakirov E.V."/>
            <person name="Shibagaki N."/>
            <person name="Shinohara N."/>
            <person name="Shippen D.E."/>
            <person name="Soerensen I."/>
            <person name="Sotooka R."/>
            <person name="Sugimoto N."/>
            <person name="Sugita M."/>
            <person name="Sumikawa N."/>
            <person name="Tanurdzic M."/>
            <person name="Theissen G."/>
            <person name="Ulvskov P."/>
            <person name="Wakazuki S."/>
            <person name="Weng J.K."/>
            <person name="Willats W.W."/>
            <person name="Wipf D."/>
            <person name="Wolf P.G."/>
            <person name="Yang L."/>
            <person name="Zimmer A.D."/>
            <person name="Zhu Q."/>
            <person name="Mitros T."/>
            <person name="Hellsten U."/>
            <person name="Loque D."/>
            <person name="Otillar R."/>
            <person name="Salamov A."/>
            <person name="Schmutz J."/>
            <person name="Shapiro H."/>
            <person name="Lindquist E."/>
            <person name="Lucas S."/>
            <person name="Rokhsar D."/>
            <person name="Grigoriev I.V."/>
        </authorList>
    </citation>
    <scope>NUCLEOTIDE SEQUENCE [LARGE SCALE GENOMIC DNA]</scope>
</reference>
<dbReference type="Gramene" id="EFJ28885">
    <property type="protein sequence ID" value="EFJ28885"/>
    <property type="gene ID" value="SELMODRAFT_440941"/>
</dbReference>
<dbReference type="HOGENOM" id="CLU_1734609_0_0_1"/>
<evidence type="ECO:0000313" key="1">
    <source>
        <dbReference type="EMBL" id="EFJ28885.1"/>
    </source>
</evidence>
<dbReference type="AlphaFoldDB" id="D8RFL3"/>
<dbReference type="InParanoid" id="D8RFL3"/>